<dbReference type="AlphaFoldDB" id="A0A1Y5TBQ9"/>
<feature type="region of interest" description="Disordered" evidence="1">
    <location>
        <begin position="1"/>
        <end position="22"/>
    </location>
</feature>
<dbReference type="EMBL" id="FWFO01000002">
    <property type="protein sequence ID" value="SLN56783.1"/>
    <property type="molecule type" value="Genomic_DNA"/>
</dbReference>
<feature type="compositionally biased region" description="Polar residues" evidence="1">
    <location>
        <begin position="97"/>
        <end position="109"/>
    </location>
</feature>
<evidence type="ECO:0000256" key="1">
    <source>
        <dbReference type="SAM" id="MobiDB-lite"/>
    </source>
</evidence>
<feature type="region of interest" description="Disordered" evidence="1">
    <location>
        <begin position="88"/>
        <end position="109"/>
    </location>
</feature>
<organism evidence="2 3">
    <name type="scientific">Falsiruegeria litorea R37</name>
    <dbReference type="NCBI Taxonomy" id="1200284"/>
    <lineage>
        <taxon>Bacteria</taxon>
        <taxon>Pseudomonadati</taxon>
        <taxon>Pseudomonadota</taxon>
        <taxon>Alphaproteobacteria</taxon>
        <taxon>Rhodobacterales</taxon>
        <taxon>Roseobacteraceae</taxon>
        <taxon>Falsiruegeria</taxon>
    </lineage>
</organism>
<evidence type="ECO:0000313" key="2">
    <source>
        <dbReference type="EMBL" id="SLN56783.1"/>
    </source>
</evidence>
<dbReference type="OrthoDB" id="7864797at2"/>
<evidence type="ECO:0000313" key="3">
    <source>
        <dbReference type="Proteomes" id="UP000193077"/>
    </source>
</evidence>
<keyword evidence="3" id="KW-1185">Reference proteome</keyword>
<name>A0A1Y5TBQ9_9RHOB</name>
<feature type="compositionally biased region" description="Basic and acidic residues" evidence="1">
    <location>
        <begin position="1"/>
        <end position="11"/>
    </location>
</feature>
<dbReference type="Proteomes" id="UP000193077">
    <property type="component" value="Unassembled WGS sequence"/>
</dbReference>
<gene>
    <name evidence="2" type="ORF">TRL7639_03054</name>
</gene>
<sequence length="109" mass="12084">MEREDMIREGAQDQALHHAHSIGKMIQDGPTMPFYQAADNAGVAMARQHGITETGAKELMAEAFEEAEGRSLRDHGKELESTYHIPIRDAERAARQATRSQVQRSGPSL</sequence>
<protein>
    <submittedName>
        <fullName evidence="2">Uncharacterized protein</fullName>
    </submittedName>
</protein>
<reference evidence="2 3" key="1">
    <citation type="submission" date="2017-03" db="EMBL/GenBank/DDBJ databases">
        <authorList>
            <person name="Afonso C.L."/>
            <person name="Miller P.J."/>
            <person name="Scott M.A."/>
            <person name="Spackman E."/>
            <person name="Goraichik I."/>
            <person name="Dimitrov K.M."/>
            <person name="Suarez D.L."/>
            <person name="Swayne D.E."/>
        </authorList>
    </citation>
    <scope>NUCLEOTIDE SEQUENCE [LARGE SCALE GENOMIC DNA]</scope>
    <source>
        <strain evidence="2 3">CECT 7639</strain>
    </source>
</reference>
<proteinExistence type="predicted"/>
<accession>A0A1Y5TBQ9</accession>